<dbReference type="AlphaFoldDB" id="K7YUR6"/>
<sequence length="35" mass="4077">MEFFIRLRIMNFSGGLHEEVNGSSDVVSINDDYHF</sequence>
<proteinExistence type="predicted"/>
<organism evidence="1 2">
    <name type="scientific">Bdellovibrio bacteriovorus str. Tiberius</name>
    <dbReference type="NCBI Taxonomy" id="1069642"/>
    <lineage>
        <taxon>Bacteria</taxon>
        <taxon>Pseudomonadati</taxon>
        <taxon>Bdellovibrionota</taxon>
        <taxon>Bdellovibrionia</taxon>
        <taxon>Bdellovibrionales</taxon>
        <taxon>Pseudobdellovibrionaceae</taxon>
        <taxon>Bdellovibrio</taxon>
    </lineage>
</organism>
<gene>
    <name evidence="1" type="ORF">Bdt_1688</name>
</gene>
<dbReference type="KEGG" id="bbat:Bdt_1688"/>
<evidence type="ECO:0000313" key="1">
    <source>
        <dbReference type="EMBL" id="AFY01383.1"/>
    </source>
</evidence>
<name>K7YUR6_BDEBC</name>
<dbReference type="EMBL" id="CP002930">
    <property type="protein sequence ID" value="AFY01383.1"/>
    <property type="molecule type" value="Genomic_DNA"/>
</dbReference>
<evidence type="ECO:0000313" key="2">
    <source>
        <dbReference type="Proteomes" id="UP000010074"/>
    </source>
</evidence>
<protein>
    <submittedName>
        <fullName evidence="1">Uncharacterized protein</fullName>
    </submittedName>
</protein>
<dbReference type="HOGENOM" id="CLU_3363497_0_0_7"/>
<reference evidence="1 2" key="1">
    <citation type="journal article" date="2012" name="BMC Genomics">
        <title>Genome analysis of a simultaneously predatory and prey-independent, novel Bdellovibrio bacteriovorus from the River Tiber, supports in silico predictions of both ancient and recent lateral gene transfer from diverse bacteria.</title>
        <authorList>
            <person name="Hobley L."/>
            <person name="Lerner T.R."/>
            <person name="Williams L.E."/>
            <person name="Lambert C."/>
            <person name="Till R."/>
            <person name="Milner D.S."/>
            <person name="Basford S.M."/>
            <person name="Capeness M.J."/>
            <person name="Fenton A.K."/>
            <person name="Atterbury R.J."/>
            <person name="Harris M.A."/>
            <person name="Sockett R.E."/>
        </authorList>
    </citation>
    <scope>NUCLEOTIDE SEQUENCE [LARGE SCALE GENOMIC DNA]</scope>
    <source>
        <strain evidence="1 2">Tiberius</strain>
    </source>
</reference>
<accession>K7YUR6</accession>
<dbReference type="Proteomes" id="UP000010074">
    <property type="component" value="Chromosome"/>
</dbReference>